<evidence type="ECO:0000313" key="9">
    <source>
        <dbReference type="Proteomes" id="UP000220752"/>
    </source>
</evidence>
<evidence type="ECO:0000256" key="5">
    <source>
        <dbReference type="ARBA" id="ARBA00022989"/>
    </source>
</evidence>
<feature type="transmembrane region" description="Helical" evidence="7">
    <location>
        <begin position="57"/>
        <end position="80"/>
    </location>
</feature>
<comment type="subcellular location">
    <subcellularLocation>
        <location evidence="1">Cell membrane</location>
        <topology evidence="1">Multi-pass membrane protein</topology>
    </subcellularLocation>
</comment>
<evidence type="ECO:0000256" key="3">
    <source>
        <dbReference type="ARBA" id="ARBA00022475"/>
    </source>
</evidence>
<feature type="transmembrane region" description="Helical" evidence="7">
    <location>
        <begin position="92"/>
        <end position="115"/>
    </location>
</feature>
<dbReference type="GO" id="GO:0015297">
    <property type="term" value="F:antiporter activity"/>
    <property type="evidence" value="ECO:0007669"/>
    <property type="project" value="InterPro"/>
</dbReference>
<dbReference type="GO" id="GO:0042910">
    <property type="term" value="F:xenobiotic transmembrane transporter activity"/>
    <property type="evidence" value="ECO:0007669"/>
    <property type="project" value="InterPro"/>
</dbReference>
<dbReference type="InterPro" id="IPR048279">
    <property type="entry name" value="MdtK-like"/>
</dbReference>
<proteinExistence type="predicted"/>
<reference evidence="8 9" key="1">
    <citation type="journal article" date="2017" name="Front. Microbiol.">
        <title>New Insights into the Diversity of the Genus Faecalibacterium.</title>
        <authorList>
            <person name="Benevides L."/>
            <person name="Burman S."/>
            <person name="Martin R."/>
            <person name="Robert V."/>
            <person name="Thomas M."/>
            <person name="Miquel S."/>
            <person name="Chain F."/>
            <person name="Sokol H."/>
            <person name="Bermudez-Humaran L.G."/>
            <person name="Morrison M."/>
            <person name="Langella P."/>
            <person name="Azevedo V.A."/>
            <person name="Chatel J.M."/>
            <person name="Soares S."/>
        </authorList>
    </citation>
    <scope>NUCLEOTIDE SEQUENCE [LARGE SCALE GENOMIC DNA]</scope>
    <source>
        <strain evidence="9">CNCM I-4540</strain>
    </source>
</reference>
<dbReference type="PANTHER" id="PTHR43549">
    <property type="entry name" value="MULTIDRUG RESISTANCE PROTEIN YPNP-RELATED"/>
    <property type="match status" value="1"/>
</dbReference>
<name>A0A2A6ZER3_9FIRM</name>
<dbReference type="NCBIfam" id="TIGR00797">
    <property type="entry name" value="matE"/>
    <property type="match status" value="1"/>
</dbReference>
<dbReference type="Proteomes" id="UP000220752">
    <property type="component" value="Unassembled WGS sequence"/>
</dbReference>
<evidence type="ECO:0000256" key="4">
    <source>
        <dbReference type="ARBA" id="ARBA00022692"/>
    </source>
</evidence>
<gene>
    <name evidence="8" type="ORF">CGS46_00635</name>
</gene>
<feature type="transmembrane region" description="Helical" evidence="7">
    <location>
        <begin position="163"/>
        <end position="182"/>
    </location>
</feature>
<feature type="transmembrane region" description="Helical" evidence="7">
    <location>
        <begin position="321"/>
        <end position="343"/>
    </location>
</feature>
<evidence type="ECO:0000256" key="6">
    <source>
        <dbReference type="ARBA" id="ARBA00023136"/>
    </source>
</evidence>
<evidence type="ECO:0000256" key="7">
    <source>
        <dbReference type="SAM" id="Phobius"/>
    </source>
</evidence>
<dbReference type="AlphaFoldDB" id="A0A2A6ZER3"/>
<comment type="caution">
    <text evidence="8">The sequence shown here is derived from an EMBL/GenBank/DDBJ whole genome shotgun (WGS) entry which is preliminary data.</text>
</comment>
<feature type="transmembrane region" description="Helical" evidence="7">
    <location>
        <begin position="194"/>
        <end position="214"/>
    </location>
</feature>
<dbReference type="EMBL" id="NMTQ01000009">
    <property type="protein sequence ID" value="PDX59870.1"/>
    <property type="molecule type" value="Genomic_DNA"/>
</dbReference>
<accession>A0A2A6ZER3</accession>
<evidence type="ECO:0000256" key="2">
    <source>
        <dbReference type="ARBA" id="ARBA00022448"/>
    </source>
</evidence>
<protein>
    <submittedName>
        <fullName evidence="8">MATE family efflux transporter</fullName>
    </submittedName>
</protein>
<keyword evidence="5 7" id="KW-1133">Transmembrane helix</keyword>
<evidence type="ECO:0000313" key="8">
    <source>
        <dbReference type="EMBL" id="PDX59870.1"/>
    </source>
</evidence>
<sequence length="444" mass="48143">MTNDMTKGAITPLLIRFTIPLVLGNLFQLTYNAADSIIVGKFVGEEALAAVGTSNPLMTLAILFINGMCLGAGILVSTAFGAGNTQLMERQVSTTAIAGTVFSLAFSAACVVLATPLLRLMQVPADILPIAVSYLRIVFAGLIFTFFYNFLAATMRALGDSKSALYFLMISSVLNIGGDLFFVQVLNWGSEGCALSTVVSEALCCVLCVLYIRWKVPVLQLGRRWLVFDGSLLRKTVSYGWASAMQQATVQLGKIAVQAIVNTMGVNAMAAFTAASRIDDFAYTPQQNIGHAMTTLMAQNRGAGKHDRVKQGFHCGMRIEAAYGVLIAVVCFAGAPFIMKLFVTDPEVVHLGVRFLRTVSLFYLMPAATNGIQGFFRGIGDLKVTLVSSTFNMVFRVAAAAVFVLVWKMEIEALPYSYAVGWVVMLLYELPMLVRYLRSHGDEL</sequence>
<feature type="transmembrane region" description="Helical" evidence="7">
    <location>
        <begin position="413"/>
        <end position="430"/>
    </location>
</feature>
<keyword evidence="4 7" id="KW-0812">Transmembrane</keyword>
<dbReference type="PIRSF" id="PIRSF006603">
    <property type="entry name" value="DinF"/>
    <property type="match status" value="1"/>
</dbReference>
<organism evidence="8 9">
    <name type="scientific">Faecalibacterium langellae</name>
    <dbReference type="NCBI Taxonomy" id="3435293"/>
    <lineage>
        <taxon>Bacteria</taxon>
        <taxon>Bacillati</taxon>
        <taxon>Bacillota</taxon>
        <taxon>Clostridia</taxon>
        <taxon>Eubacteriales</taxon>
        <taxon>Oscillospiraceae</taxon>
        <taxon>Faecalibacterium</taxon>
    </lineage>
</organism>
<dbReference type="GO" id="GO:0005886">
    <property type="term" value="C:plasma membrane"/>
    <property type="evidence" value="ECO:0007669"/>
    <property type="project" value="UniProtKB-SubCell"/>
</dbReference>
<feature type="transmembrane region" description="Helical" evidence="7">
    <location>
        <begin position="127"/>
        <end position="151"/>
    </location>
</feature>
<feature type="transmembrane region" description="Helical" evidence="7">
    <location>
        <begin position="384"/>
        <end position="407"/>
    </location>
</feature>
<dbReference type="Pfam" id="PF01554">
    <property type="entry name" value="MatE"/>
    <property type="match status" value="2"/>
</dbReference>
<keyword evidence="9" id="KW-1185">Reference proteome</keyword>
<evidence type="ECO:0000256" key="1">
    <source>
        <dbReference type="ARBA" id="ARBA00004651"/>
    </source>
</evidence>
<dbReference type="CDD" id="cd13138">
    <property type="entry name" value="MATE_yoeA_like"/>
    <property type="match status" value="1"/>
</dbReference>
<keyword evidence="3" id="KW-1003">Cell membrane</keyword>
<keyword evidence="6 7" id="KW-0472">Membrane</keyword>
<dbReference type="PANTHER" id="PTHR43549:SF3">
    <property type="entry name" value="MULTIDRUG RESISTANCE PROTEIN YPNP-RELATED"/>
    <property type="match status" value="1"/>
</dbReference>
<keyword evidence="2" id="KW-0813">Transport</keyword>
<dbReference type="InterPro" id="IPR002528">
    <property type="entry name" value="MATE_fam"/>
</dbReference>
<dbReference type="InterPro" id="IPR052031">
    <property type="entry name" value="Membrane_Transporter-Flippase"/>
</dbReference>